<dbReference type="CDD" id="cd07377">
    <property type="entry name" value="WHTH_GntR"/>
    <property type="match status" value="1"/>
</dbReference>
<dbReference type="InterPro" id="IPR036388">
    <property type="entry name" value="WH-like_DNA-bd_sf"/>
</dbReference>
<name>A0A5B8FJ20_9RHOB</name>
<feature type="compositionally biased region" description="Low complexity" evidence="4">
    <location>
        <begin position="244"/>
        <end position="263"/>
    </location>
</feature>
<evidence type="ECO:0000313" key="6">
    <source>
        <dbReference type="EMBL" id="QDL94411.1"/>
    </source>
</evidence>
<dbReference type="AlphaFoldDB" id="A0A5B8FJ20"/>
<dbReference type="PROSITE" id="PS50949">
    <property type="entry name" value="HTH_GNTR"/>
    <property type="match status" value="1"/>
</dbReference>
<organism evidence="6 7">
    <name type="scientific">Paroceanicella profunda</name>
    <dbReference type="NCBI Taxonomy" id="2579971"/>
    <lineage>
        <taxon>Bacteria</taxon>
        <taxon>Pseudomonadati</taxon>
        <taxon>Pseudomonadota</taxon>
        <taxon>Alphaproteobacteria</taxon>
        <taxon>Rhodobacterales</taxon>
        <taxon>Paracoccaceae</taxon>
        <taxon>Paroceanicella</taxon>
    </lineage>
</organism>
<evidence type="ECO:0000259" key="5">
    <source>
        <dbReference type="PROSITE" id="PS50949"/>
    </source>
</evidence>
<evidence type="ECO:0000256" key="3">
    <source>
        <dbReference type="ARBA" id="ARBA00023163"/>
    </source>
</evidence>
<sequence length="273" mass="28978">MPLLKSAISGRALRNSHAHVVHEIGLAIVGGDYEVGSLLPNDAELAARFGVSRTVLREAMKTLAAKGMLVPRARIGTRVTERTAWNLFDAELLGWHFEAGVDRAFLSHLCDMRLSFEPSAARLAARRARPAQVARLFLLADRMAEAQSSEAFAMADLEFHMTVLEASANPFMLSVGSLIEAALVSVFRMSSPTRHVAGVAESAQAHRRIAQAIAEGDADAAARAMEGVIVVGWENVQHSDTLSGPAGALPPVLAPARAETGPGAPAPAQPRRG</sequence>
<dbReference type="SMART" id="SM00345">
    <property type="entry name" value="HTH_GNTR"/>
    <property type="match status" value="1"/>
</dbReference>
<dbReference type="EMBL" id="CP040820">
    <property type="protein sequence ID" value="QDL94411.1"/>
    <property type="molecule type" value="Genomic_DNA"/>
</dbReference>
<dbReference type="OrthoDB" id="9028214at2"/>
<dbReference type="Proteomes" id="UP000305888">
    <property type="component" value="Plasmid pD4M1B"/>
</dbReference>
<dbReference type="Gene3D" id="1.10.10.10">
    <property type="entry name" value="Winged helix-like DNA-binding domain superfamily/Winged helix DNA-binding domain"/>
    <property type="match status" value="1"/>
</dbReference>
<keyword evidence="7" id="KW-1185">Reference proteome</keyword>
<evidence type="ECO:0000256" key="4">
    <source>
        <dbReference type="SAM" id="MobiDB-lite"/>
    </source>
</evidence>
<dbReference type="KEGG" id="ppru:FDP22_21300"/>
<gene>
    <name evidence="6" type="ORF">FDP22_21300</name>
</gene>
<dbReference type="GO" id="GO:0003677">
    <property type="term" value="F:DNA binding"/>
    <property type="evidence" value="ECO:0007669"/>
    <property type="project" value="UniProtKB-KW"/>
</dbReference>
<dbReference type="RefSeq" id="WP_138576192.1">
    <property type="nucleotide sequence ID" value="NZ_CP040820.1"/>
</dbReference>
<dbReference type="InterPro" id="IPR008920">
    <property type="entry name" value="TF_FadR/GntR_C"/>
</dbReference>
<dbReference type="SUPFAM" id="SSF46785">
    <property type="entry name" value="Winged helix' DNA-binding domain"/>
    <property type="match status" value="1"/>
</dbReference>
<dbReference type="PANTHER" id="PTHR43537">
    <property type="entry name" value="TRANSCRIPTIONAL REGULATOR, GNTR FAMILY"/>
    <property type="match status" value="1"/>
</dbReference>
<keyword evidence="6" id="KW-0614">Plasmid</keyword>
<dbReference type="PRINTS" id="PR00035">
    <property type="entry name" value="HTHGNTR"/>
</dbReference>
<dbReference type="Pfam" id="PF07729">
    <property type="entry name" value="FCD"/>
    <property type="match status" value="1"/>
</dbReference>
<reference evidence="6 7" key="1">
    <citation type="submission" date="2019-06" db="EMBL/GenBank/DDBJ databases">
        <title>Genome sequence of Rhodobacteraceae bacterium D4M1.</title>
        <authorList>
            <person name="Cao J."/>
        </authorList>
    </citation>
    <scope>NUCLEOTIDE SEQUENCE [LARGE SCALE GENOMIC DNA]</scope>
    <source>
        <strain evidence="6 7">D4M1</strain>
        <plasmid evidence="7">pd4m1b</plasmid>
    </source>
</reference>
<dbReference type="InterPro" id="IPR011711">
    <property type="entry name" value="GntR_C"/>
</dbReference>
<dbReference type="GO" id="GO:0003700">
    <property type="term" value="F:DNA-binding transcription factor activity"/>
    <property type="evidence" value="ECO:0007669"/>
    <property type="project" value="InterPro"/>
</dbReference>
<proteinExistence type="predicted"/>
<protein>
    <submittedName>
        <fullName evidence="6">FadR family transcriptional regulator</fullName>
    </submittedName>
</protein>
<dbReference type="SUPFAM" id="SSF48008">
    <property type="entry name" value="GntR ligand-binding domain-like"/>
    <property type="match status" value="1"/>
</dbReference>
<accession>A0A5B8FJ20</accession>
<feature type="region of interest" description="Disordered" evidence="4">
    <location>
        <begin position="242"/>
        <end position="273"/>
    </location>
</feature>
<dbReference type="InterPro" id="IPR036390">
    <property type="entry name" value="WH_DNA-bd_sf"/>
</dbReference>
<dbReference type="Gene3D" id="1.20.120.530">
    <property type="entry name" value="GntR ligand-binding domain-like"/>
    <property type="match status" value="1"/>
</dbReference>
<keyword evidence="1" id="KW-0805">Transcription regulation</keyword>
<keyword evidence="3" id="KW-0804">Transcription</keyword>
<feature type="domain" description="HTH gntR-type" evidence="5">
    <location>
        <begin position="14"/>
        <end position="82"/>
    </location>
</feature>
<geneLocation type="plasmid" evidence="7">
    <name>pd4m1b</name>
</geneLocation>
<evidence type="ECO:0000313" key="7">
    <source>
        <dbReference type="Proteomes" id="UP000305888"/>
    </source>
</evidence>
<dbReference type="SMART" id="SM00895">
    <property type="entry name" value="FCD"/>
    <property type="match status" value="1"/>
</dbReference>
<feature type="compositionally biased region" description="Pro residues" evidence="4">
    <location>
        <begin position="264"/>
        <end position="273"/>
    </location>
</feature>
<evidence type="ECO:0000256" key="1">
    <source>
        <dbReference type="ARBA" id="ARBA00023015"/>
    </source>
</evidence>
<evidence type="ECO:0000256" key="2">
    <source>
        <dbReference type="ARBA" id="ARBA00023125"/>
    </source>
</evidence>
<dbReference type="PANTHER" id="PTHR43537:SF44">
    <property type="entry name" value="GNTR FAMILY REGULATORY PROTEIN"/>
    <property type="match status" value="1"/>
</dbReference>
<dbReference type="Pfam" id="PF00392">
    <property type="entry name" value="GntR"/>
    <property type="match status" value="1"/>
</dbReference>
<keyword evidence="2" id="KW-0238">DNA-binding</keyword>
<dbReference type="InterPro" id="IPR000524">
    <property type="entry name" value="Tscrpt_reg_HTH_GntR"/>
</dbReference>